<feature type="binding site" evidence="7">
    <location>
        <position position="19"/>
    </location>
    <ligand>
        <name>ATP</name>
        <dbReference type="ChEBI" id="CHEBI:30616"/>
    </ligand>
</feature>
<feature type="binding site" evidence="7">
    <location>
        <position position="20"/>
    </location>
    <ligand>
        <name>ATP</name>
        <dbReference type="ChEBI" id="CHEBI:30616"/>
    </ligand>
</feature>
<accession>S4R728</accession>
<keyword evidence="2 7" id="KW-0698">rRNA processing</keyword>
<organism evidence="8">
    <name type="scientific">Petromyzon marinus</name>
    <name type="common">Sea lamprey</name>
    <dbReference type="NCBI Taxonomy" id="7757"/>
    <lineage>
        <taxon>Eukaryota</taxon>
        <taxon>Metazoa</taxon>
        <taxon>Chordata</taxon>
        <taxon>Craniata</taxon>
        <taxon>Vertebrata</taxon>
        <taxon>Cyclostomata</taxon>
        <taxon>Hyperoartia</taxon>
        <taxon>Petromyzontiformes</taxon>
        <taxon>Petromyzontidae</taxon>
        <taxon>Petromyzon</taxon>
    </lineage>
</organism>
<dbReference type="Pfam" id="PF13238">
    <property type="entry name" value="AAA_18"/>
    <property type="match status" value="1"/>
</dbReference>
<dbReference type="PANTHER" id="PTHR12595">
    <property type="entry name" value="POS9-ACTIVATING FACTOR FAP7-RELATED"/>
    <property type="match status" value="1"/>
</dbReference>
<keyword evidence="3 7" id="KW-0808">Transferase</keyword>
<dbReference type="GO" id="GO:0042274">
    <property type="term" value="P:ribosomal small subunit biogenesis"/>
    <property type="evidence" value="ECO:0007669"/>
    <property type="project" value="UniProtKB-UniRule"/>
</dbReference>
<keyword evidence="7" id="KW-0539">Nucleus</keyword>
<dbReference type="Gene3D" id="3.40.50.300">
    <property type="entry name" value="P-loop containing nucleotide triphosphate hydrolases"/>
    <property type="match status" value="1"/>
</dbReference>
<dbReference type="Ensembl" id="ENSPMAT00000001012.1">
    <property type="protein sequence ID" value="ENSPMAP00000001008.1"/>
    <property type="gene ID" value="ENSPMAG00000000917.1"/>
</dbReference>
<dbReference type="SUPFAM" id="SSF52540">
    <property type="entry name" value="P-loop containing nucleoside triphosphate hydrolases"/>
    <property type="match status" value="1"/>
</dbReference>
<dbReference type="PANTHER" id="PTHR12595:SF0">
    <property type="entry name" value="ADENYLATE KINASE ISOENZYME 6"/>
    <property type="match status" value="1"/>
</dbReference>
<protein>
    <recommendedName>
        <fullName evidence="7">Adenylate kinase isoenzyme 6</fullName>
        <shortName evidence="7">AK6</shortName>
        <ecNumber evidence="7">2.7.4.3</ecNumber>
    </recommendedName>
    <alternativeName>
        <fullName evidence="7">Coilin-interacting nuclear ATPase protein</fullName>
    </alternativeName>
    <alternativeName>
        <fullName evidence="7">Dual activity adenylate kinase/ATPase</fullName>
        <shortName evidence="7">AK/ATPase</shortName>
    </alternativeName>
</protein>
<evidence type="ECO:0000256" key="5">
    <source>
        <dbReference type="ARBA" id="ARBA00022777"/>
    </source>
</evidence>
<dbReference type="GO" id="GO:0015030">
    <property type="term" value="C:Cajal body"/>
    <property type="evidence" value="ECO:0007669"/>
    <property type="project" value="UniProtKB-SubCell"/>
</dbReference>
<feature type="region of interest" description="LID" evidence="7">
    <location>
        <begin position="112"/>
        <end position="122"/>
    </location>
</feature>
<gene>
    <name evidence="7" type="primary">AK6</name>
    <name evidence="7" type="synonym">CINAP</name>
</gene>
<dbReference type="EC" id="2.7.4.3" evidence="7"/>
<evidence type="ECO:0000256" key="1">
    <source>
        <dbReference type="ARBA" id="ARBA00022517"/>
    </source>
</evidence>
<dbReference type="GO" id="GO:0005737">
    <property type="term" value="C:cytoplasm"/>
    <property type="evidence" value="ECO:0007669"/>
    <property type="project" value="UniProtKB-SubCell"/>
</dbReference>
<comment type="catalytic activity">
    <reaction evidence="7">
        <text>AMP + ATP = 2 ADP</text>
        <dbReference type="Rhea" id="RHEA:12973"/>
        <dbReference type="ChEBI" id="CHEBI:30616"/>
        <dbReference type="ChEBI" id="CHEBI:456215"/>
        <dbReference type="ChEBI" id="CHEBI:456216"/>
        <dbReference type="EC" id="2.7.4.3"/>
    </reaction>
</comment>
<comment type="catalytic activity">
    <reaction evidence="7">
        <text>ATP + H2O = ADP + phosphate + H(+)</text>
        <dbReference type="Rhea" id="RHEA:13065"/>
        <dbReference type="ChEBI" id="CHEBI:15377"/>
        <dbReference type="ChEBI" id="CHEBI:15378"/>
        <dbReference type="ChEBI" id="CHEBI:30616"/>
        <dbReference type="ChEBI" id="CHEBI:43474"/>
        <dbReference type="ChEBI" id="CHEBI:456216"/>
    </reaction>
</comment>
<keyword evidence="4 7" id="KW-0547">Nucleotide-binding</keyword>
<name>S4R728_PETMA</name>
<comment type="function">
    <text evidence="7">Broad-specificity nucleoside monophosphate (NMP) kinase that catalyzes the reversible transfer of the terminal phosphate group between nucleoside triphosphates and monophosphates. Has also ATPase activity. Involved in the late cytoplasmic maturation steps of the 40S ribosomal particles, specifically 18S rRNA maturation. While NMP activity is not required for ribosome maturation, ATPase activity is. Associates transiently with small ribosomal subunit protein uS11. ATP hydrolysis breaks the interaction with uS11. May temporarily remove uS11 from the ribosome to enable a conformational change of the ribosomal RNA that is needed for the final maturation step of the small ribosomal subunit. Its NMP activity may have a role in nuclear energy homeostasis. May be involved in regulation of Cajal body (CB) formation.</text>
</comment>
<dbReference type="HOGENOM" id="CLU_079096_3_1_1"/>
<feature type="binding site" evidence="7">
    <location>
        <position position="21"/>
    </location>
    <ligand>
        <name>ATP</name>
        <dbReference type="ChEBI" id="CHEBI:30616"/>
    </ligand>
</feature>
<sequence>MKMVKRPNILITGGTPGVGKSTLAKELASITGFTYLCVGDLAKEEQLYDGFDEELDCPILDEDQVVDEMEEKMAEGGVIADYHGCDFFPERWFQIIFVLRTDNTLLFNRLEQRGYSDRKVEENVQCEIFQTIYEEAMESYRAEIVHQLPSNNPDDLERNLLQIQAWLQKWLLDNN</sequence>
<dbReference type="HAMAP" id="MF_00039">
    <property type="entry name" value="Adenylate_kinase_AK6"/>
    <property type="match status" value="1"/>
</dbReference>
<dbReference type="GO" id="GO:0006364">
    <property type="term" value="P:rRNA processing"/>
    <property type="evidence" value="ECO:0007669"/>
    <property type="project" value="UniProtKB-KW"/>
</dbReference>
<evidence type="ECO:0000313" key="8">
    <source>
        <dbReference type="Ensembl" id="ENSPMAP00000001008.1"/>
    </source>
</evidence>
<reference evidence="8" key="2">
    <citation type="submission" date="2025-09" db="UniProtKB">
        <authorList>
            <consortium name="Ensembl"/>
        </authorList>
    </citation>
    <scope>IDENTIFICATION</scope>
</reference>
<dbReference type="GeneTree" id="ENSGT00390000015930"/>
<dbReference type="InterPro" id="IPR027417">
    <property type="entry name" value="P-loop_NTPase"/>
</dbReference>
<dbReference type="STRING" id="7757.ENSPMAP00000001008"/>
<evidence type="ECO:0000256" key="3">
    <source>
        <dbReference type="ARBA" id="ARBA00022679"/>
    </source>
</evidence>
<keyword evidence="5 7" id="KW-0418">Kinase</keyword>
<keyword evidence="7" id="KW-0963">Cytoplasm</keyword>
<evidence type="ECO:0000256" key="4">
    <source>
        <dbReference type="ARBA" id="ARBA00022741"/>
    </source>
</evidence>
<keyword evidence="6 7" id="KW-0067">ATP-binding</keyword>
<comment type="caution">
    <text evidence="7">Lacks conserved residue(s) required for the propagation of feature annotation.</text>
</comment>
<dbReference type="GO" id="GO:0005524">
    <property type="term" value="F:ATP binding"/>
    <property type="evidence" value="ECO:0007669"/>
    <property type="project" value="UniProtKB-KW"/>
</dbReference>
<keyword evidence="1 7" id="KW-0690">Ribosome biogenesis</keyword>
<feature type="region of interest" description="NMPbind" evidence="7">
    <location>
        <begin position="37"/>
        <end position="60"/>
    </location>
</feature>
<dbReference type="GO" id="GO:0016887">
    <property type="term" value="F:ATP hydrolysis activity"/>
    <property type="evidence" value="ECO:0007669"/>
    <property type="project" value="UniProtKB-UniRule"/>
</dbReference>
<evidence type="ECO:0000256" key="7">
    <source>
        <dbReference type="HAMAP-Rule" id="MF_03173"/>
    </source>
</evidence>
<comment type="similarity">
    <text evidence="7">Belongs to the adenylate kinase family. AK6 subfamily.</text>
</comment>
<feature type="binding site" evidence="7">
    <location>
        <position position="113"/>
    </location>
    <ligand>
        <name>ATP</name>
        <dbReference type="ChEBI" id="CHEBI:30616"/>
    </ligand>
</feature>
<evidence type="ECO:0000256" key="2">
    <source>
        <dbReference type="ARBA" id="ARBA00022552"/>
    </source>
</evidence>
<dbReference type="InterPro" id="IPR020618">
    <property type="entry name" value="Adenyl_kinase_AK6"/>
</dbReference>
<reference evidence="8" key="1">
    <citation type="submission" date="2025-08" db="UniProtKB">
        <authorList>
            <consortium name="Ensembl"/>
        </authorList>
    </citation>
    <scope>IDENTIFICATION</scope>
</reference>
<feature type="binding site" evidence="7">
    <location>
        <position position="22"/>
    </location>
    <ligand>
        <name>ATP</name>
        <dbReference type="ChEBI" id="CHEBI:30616"/>
    </ligand>
</feature>
<feature type="binding site" evidence="7">
    <location>
        <position position="17"/>
    </location>
    <ligand>
        <name>ATP</name>
        <dbReference type="ChEBI" id="CHEBI:30616"/>
    </ligand>
</feature>
<comment type="subunit">
    <text evidence="7">Monomer and homodimer. Interacts with small ribosomal subunit protein uS11. Not a structural component of 43S pre-ribosomes, but transiently interacts with them by binding to uS11. Interacts with COIL (via C-terminus).</text>
</comment>
<proteinExistence type="inferred from homology"/>
<comment type="subcellular location">
    <subcellularLocation>
        <location evidence="7">Cytoplasm</location>
    </subcellularLocation>
    <subcellularLocation>
        <location evidence="7">Nucleus</location>
        <location evidence="7">Nucleoplasm</location>
    </subcellularLocation>
    <subcellularLocation>
        <location evidence="7">Nucleus</location>
        <location evidence="7">Cajal body</location>
    </subcellularLocation>
    <text evidence="7">Displays widespread diffuse nucleoplasmic distribution but not detected in nucleoli. Detected in Cajal bodies but not in all cells.</text>
</comment>
<dbReference type="OMA" id="QCEIFGT"/>
<dbReference type="AlphaFoldDB" id="S4R728"/>
<evidence type="ECO:0000256" key="6">
    <source>
        <dbReference type="ARBA" id="ARBA00022840"/>
    </source>
</evidence>
<dbReference type="GO" id="GO:0004017">
    <property type="term" value="F:AMP kinase activity"/>
    <property type="evidence" value="ECO:0007669"/>
    <property type="project" value="UniProtKB-UniRule"/>
</dbReference>